<dbReference type="RefSeq" id="WP_245620304.1">
    <property type="nucleotide sequence ID" value="NZ_CTEN01000002.1"/>
</dbReference>
<feature type="active site" description="Acyl-thioester intermediate" evidence="2">
    <location>
        <position position="208"/>
    </location>
</feature>
<keyword evidence="1" id="KW-0378">Hydrolase</keyword>
<evidence type="ECO:0000313" key="3">
    <source>
        <dbReference type="EMBL" id="CQR24750.1"/>
    </source>
</evidence>
<dbReference type="GO" id="GO:0016787">
    <property type="term" value="F:hydrolase activity"/>
    <property type="evidence" value="ECO:0007669"/>
    <property type="project" value="UniProtKB-KW"/>
</dbReference>
<dbReference type="InterPro" id="IPR009835">
    <property type="entry name" value="SrtB"/>
</dbReference>
<keyword evidence="4" id="KW-1185">Reference proteome</keyword>
<dbReference type="Proteomes" id="UP000198604">
    <property type="component" value="Unassembled WGS sequence"/>
</dbReference>
<dbReference type="InterPro" id="IPR005754">
    <property type="entry name" value="Sortase"/>
</dbReference>
<gene>
    <name evidence="3" type="ORF">BN1356_01106</name>
</gene>
<organism evidence="3 4">
    <name type="scientific">Streptococcus varani</name>
    <dbReference type="NCBI Taxonomy" id="1608583"/>
    <lineage>
        <taxon>Bacteria</taxon>
        <taxon>Bacillati</taxon>
        <taxon>Bacillota</taxon>
        <taxon>Bacilli</taxon>
        <taxon>Lactobacillales</taxon>
        <taxon>Streptococcaceae</taxon>
        <taxon>Streptococcus</taxon>
    </lineage>
</organism>
<dbReference type="EMBL" id="CTEN01000002">
    <property type="protein sequence ID" value="CQR24750.1"/>
    <property type="molecule type" value="Genomic_DNA"/>
</dbReference>
<proteinExistence type="predicted"/>
<accession>A0A0E4CSL7</accession>
<sequence precursor="true">MKKFRKLFGLILLMVFLLASFYAVKKVEDGQLDNRSKNELAKRSHTNPDVYAWVKVEGTNIDDPIAQHPADDTYYLSHDLEHQETYYGAIFTERVNTKTFEDLVTIIYGHAIQDGSMFGSLEKFSDRSTFDQFKTITIETVNNHFTYDIIAAYQANDDHLFYTYQLGQKVKVKDYITHIENQAKNEDGFYRQVSFDIEKDKLLILSTCDAQSDEKRFVVHAIRRSK</sequence>
<evidence type="ECO:0000313" key="4">
    <source>
        <dbReference type="Proteomes" id="UP000198604"/>
    </source>
</evidence>
<dbReference type="STRING" id="1608583.BN1356_01106"/>
<dbReference type="CDD" id="cd05826">
    <property type="entry name" value="Sortase_B"/>
    <property type="match status" value="1"/>
</dbReference>
<dbReference type="Pfam" id="PF04203">
    <property type="entry name" value="Sortase"/>
    <property type="match status" value="1"/>
</dbReference>
<dbReference type="InterPro" id="IPR023365">
    <property type="entry name" value="Sortase_dom-sf"/>
</dbReference>
<protein>
    <submittedName>
        <fullName evidence="3">Sortase</fullName>
    </submittedName>
</protein>
<evidence type="ECO:0000256" key="2">
    <source>
        <dbReference type="PIRSR" id="PIRSR605754-1"/>
    </source>
</evidence>
<name>A0A0E4CSL7_9STRE</name>
<dbReference type="AlphaFoldDB" id="A0A0E4CSL7"/>
<reference evidence="4" key="1">
    <citation type="submission" date="2015-03" db="EMBL/GenBank/DDBJ databases">
        <authorList>
            <person name="Urmite Genomes"/>
        </authorList>
    </citation>
    <scope>NUCLEOTIDE SEQUENCE [LARGE SCALE GENOMIC DNA]</scope>
    <source>
        <strain evidence="4">FF10</strain>
    </source>
</reference>
<dbReference type="SUPFAM" id="SSF63817">
    <property type="entry name" value="Sortase"/>
    <property type="match status" value="1"/>
</dbReference>
<dbReference type="Gene3D" id="2.40.260.10">
    <property type="entry name" value="Sortase"/>
    <property type="match status" value="1"/>
</dbReference>
<feature type="active site" description="Proton donor/acceptor" evidence="2">
    <location>
        <position position="110"/>
    </location>
</feature>
<evidence type="ECO:0000256" key="1">
    <source>
        <dbReference type="ARBA" id="ARBA00022801"/>
    </source>
</evidence>